<dbReference type="EMBL" id="KB446557">
    <property type="protein sequence ID" value="EME85005.1"/>
    <property type="molecule type" value="Genomic_DNA"/>
</dbReference>
<proteinExistence type="predicted"/>
<dbReference type="HOGENOM" id="CLU_1482625_0_0_1"/>
<dbReference type="VEuPathDB" id="FungiDB:MYCFIDRAFT_83052"/>
<dbReference type="GeneID" id="19342012"/>
<organism evidence="1 2">
    <name type="scientific">Pseudocercospora fijiensis (strain CIRAD86)</name>
    <name type="common">Black leaf streak disease fungus</name>
    <name type="synonym">Mycosphaerella fijiensis</name>
    <dbReference type="NCBI Taxonomy" id="383855"/>
    <lineage>
        <taxon>Eukaryota</taxon>
        <taxon>Fungi</taxon>
        <taxon>Dikarya</taxon>
        <taxon>Ascomycota</taxon>
        <taxon>Pezizomycotina</taxon>
        <taxon>Dothideomycetes</taxon>
        <taxon>Dothideomycetidae</taxon>
        <taxon>Mycosphaerellales</taxon>
        <taxon>Mycosphaerellaceae</taxon>
        <taxon>Pseudocercospora</taxon>
    </lineage>
</organism>
<dbReference type="AlphaFoldDB" id="M2Z5B5"/>
<keyword evidence="2" id="KW-1185">Reference proteome</keyword>
<evidence type="ECO:0000313" key="1">
    <source>
        <dbReference type="EMBL" id="EME85005.1"/>
    </source>
</evidence>
<sequence>MYPAPFETHILGPQSCFIGQNDKSPPCDSLTEEQVASIGAAEQRWNNSDIEHGLPSRNCTDSWDMTVHPNFIGSDDKPSIHFHPSKHLVVCSIQVFLNLNFTFNTNQSNWDFNYVSGPDLWMLVYDGNAMDAATAYTTGNGEYTLVNVDSTTTVTMDPVYIQYRNGTATYQYHVTLNRTPNV</sequence>
<dbReference type="OrthoDB" id="5377194at2759"/>
<dbReference type="STRING" id="383855.M2Z5B5"/>
<dbReference type="Proteomes" id="UP000016932">
    <property type="component" value="Unassembled WGS sequence"/>
</dbReference>
<name>M2Z5B5_PSEFD</name>
<dbReference type="RefSeq" id="XP_007924376.1">
    <property type="nucleotide sequence ID" value="XM_007926185.1"/>
</dbReference>
<protein>
    <submittedName>
        <fullName evidence="1">Uncharacterized protein</fullName>
    </submittedName>
</protein>
<reference evidence="1 2" key="1">
    <citation type="journal article" date="2012" name="PLoS Pathog.">
        <title>Diverse lifestyles and strategies of plant pathogenesis encoded in the genomes of eighteen Dothideomycetes fungi.</title>
        <authorList>
            <person name="Ohm R.A."/>
            <person name="Feau N."/>
            <person name="Henrissat B."/>
            <person name="Schoch C.L."/>
            <person name="Horwitz B.A."/>
            <person name="Barry K.W."/>
            <person name="Condon B.J."/>
            <person name="Copeland A.C."/>
            <person name="Dhillon B."/>
            <person name="Glaser F."/>
            <person name="Hesse C.N."/>
            <person name="Kosti I."/>
            <person name="LaButti K."/>
            <person name="Lindquist E.A."/>
            <person name="Lucas S."/>
            <person name="Salamov A.A."/>
            <person name="Bradshaw R.E."/>
            <person name="Ciuffetti L."/>
            <person name="Hamelin R.C."/>
            <person name="Kema G.H.J."/>
            <person name="Lawrence C."/>
            <person name="Scott J.A."/>
            <person name="Spatafora J.W."/>
            <person name="Turgeon B.G."/>
            <person name="de Wit P.J.G.M."/>
            <person name="Zhong S."/>
            <person name="Goodwin S.B."/>
            <person name="Grigoriev I.V."/>
        </authorList>
    </citation>
    <scope>NUCLEOTIDE SEQUENCE [LARGE SCALE GENOMIC DNA]</scope>
    <source>
        <strain evidence="1 2">CIRAD86</strain>
    </source>
</reference>
<gene>
    <name evidence="1" type="ORF">MYCFIDRAFT_83052</name>
</gene>
<evidence type="ECO:0000313" key="2">
    <source>
        <dbReference type="Proteomes" id="UP000016932"/>
    </source>
</evidence>
<dbReference type="KEGG" id="pfj:MYCFIDRAFT_83052"/>
<accession>M2Z5B5</accession>